<dbReference type="HOGENOM" id="CLU_047454_1_0_1"/>
<sequence length="300" mass="32360">MASCFGRVYSGSPVLTMSPQPVPQSALPMAAFPRQHFSPSQFGAMSAHSMAASSRPSAGRKRSRDEAAPNLEADAPVPKPVASESEWTYGPGMVLIKKSGYTADASSQSGTWLEEKAALAEATRRQQEAAYVEPRNVKSQRVDRATESSPLVSVAVATPLGQVDAQTSPNTRAGGPVIDDFTLHLGIGWRRISADEHIQAAARGWARYIENHYPLTNVNICLESKGLQSYLVEASEGFFLFAENLRQGRLLALNVQAAMRNLQSNPPVFEGAETMMASESPRPTETVFFAPAVDAEMAMC</sequence>
<protein>
    <submittedName>
        <fullName evidence="2">Uncharacterized protein</fullName>
    </submittedName>
</protein>
<evidence type="ECO:0000256" key="1">
    <source>
        <dbReference type="SAM" id="MobiDB-lite"/>
    </source>
</evidence>
<organism evidence="2 3">
    <name type="scientific">Stachybotrys chartarum (strain CBS 109288 / IBT 7711)</name>
    <name type="common">Toxic black mold</name>
    <name type="synonym">Stilbospora chartarum</name>
    <dbReference type="NCBI Taxonomy" id="1280523"/>
    <lineage>
        <taxon>Eukaryota</taxon>
        <taxon>Fungi</taxon>
        <taxon>Dikarya</taxon>
        <taxon>Ascomycota</taxon>
        <taxon>Pezizomycotina</taxon>
        <taxon>Sordariomycetes</taxon>
        <taxon>Hypocreomycetidae</taxon>
        <taxon>Hypocreales</taxon>
        <taxon>Stachybotryaceae</taxon>
        <taxon>Stachybotrys</taxon>
    </lineage>
</organism>
<dbReference type="OrthoDB" id="5359669at2759"/>
<proteinExistence type="predicted"/>
<evidence type="ECO:0000313" key="3">
    <source>
        <dbReference type="Proteomes" id="UP000028045"/>
    </source>
</evidence>
<accession>A0A084AW17</accession>
<dbReference type="EMBL" id="KL648525">
    <property type="protein sequence ID" value="KEY69496.1"/>
    <property type="molecule type" value="Genomic_DNA"/>
</dbReference>
<name>A0A084AW17_STACB</name>
<feature type="region of interest" description="Disordered" evidence="1">
    <location>
        <begin position="40"/>
        <end position="84"/>
    </location>
</feature>
<reference evidence="2 3" key="1">
    <citation type="journal article" date="2014" name="BMC Genomics">
        <title>Comparative genome sequencing reveals chemotype-specific gene clusters in the toxigenic black mold Stachybotrys.</title>
        <authorList>
            <person name="Semeiks J."/>
            <person name="Borek D."/>
            <person name="Otwinowski Z."/>
            <person name="Grishin N.V."/>
        </authorList>
    </citation>
    <scope>NUCLEOTIDE SEQUENCE [LARGE SCALE GENOMIC DNA]</scope>
    <source>
        <strain evidence="3">CBS 109288 / IBT 7711</strain>
    </source>
</reference>
<feature type="compositionally biased region" description="Low complexity" evidence="1">
    <location>
        <begin position="44"/>
        <end position="57"/>
    </location>
</feature>
<gene>
    <name evidence="2" type="ORF">S7711_02033</name>
</gene>
<dbReference type="AlphaFoldDB" id="A0A084AW17"/>
<dbReference type="Proteomes" id="UP000028045">
    <property type="component" value="Unassembled WGS sequence"/>
</dbReference>
<evidence type="ECO:0000313" key="2">
    <source>
        <dbReference type="EMBL" id="KEY69496.1"/>
    </source>
</evidence>
<keyword evidence="3" id="KW-1185">Reference proteome</keyword>